<reference evidence="2" key="1">
    <citation type="submission" date="2023-10" db="EMBL/GenBank/DDBJ databases">
        <title>Genome assembly of Pristionchus species.</title>
        <authorList>
            <person name="Yoshida K."/>
            <person name="Sommer R.J."/>
        </authorList>
    </citation>
    <scope>NUCLEOTIDE SEQUENCE</scope>
    <source>
        <strain evidence="2">RS5133</strain>
    </source>
</reference>
<dbReference type="EMBL" id="BTSY01000004">
    <property type="protein sequence ID" value="GMT24761.1"/>
    <property type="molecule type" value="Genomic_DNA"/>
</dbReference>
<comment type="caution">
    <text evidence="2">The sequence shown here is derived from an EMBL/GenBank/DDBJ whole genome shotgun (WGS) entry which is preliminary data.</text>
</comment>
<sequence>GEGGGEGVGASRGLMRSRLAGWGWGYGNGGGGSVGSVDGARLLLGSLLGGLLGGGGASRLVRGHLLLVSLLVLGGSLLPLGLVLDSVPFNAGGLGDIDDAHAGLGDSGAVVLQPEHVGGHAALGRIGVLCLLDGLLGRGCGLRGLGDLLGGSLLDCLCCLGHGEVLSE</sequence>
<evidence type="ECO:0000256" key="1">
    <source>
        <dbReference type="SAM" id="Phobius"/>
    </source>
</evidence>
<keyword evidence="1" id="KW-0812">Transmembrane</keyword>
<feature type="non-terminal residue" evidence="2">
    <location>
        <position position="168"/>
    </location>
</feature>
<protein>
    <submittedName>
        <fullName evidence="2">Uncharacterized protein</fullName>
    </submittedName>
</protein>
<organism evidence="2 3">
    <name type="scientific">Pristionchus fissidentatus</name>
    <dbReference type="NCBI Taxonomy" id="1538716"/>
    <lineage>
        <taxon>Eukaryota</taxon>
        <taxon>Metazoa</taxon>
        <taxon>Ecdysozoa</taxon>
        <taxon>Nematoda</taxon>
        <taxon>Chromadorea</taxon>
        <taxon>Rhabditida</taxon>
        <taxon>Rhabditina</taxon>
        <taxon>Diplogasteromorpha</taxon>
        <taxon>Diplogasteroidea</taxon>
        <taxon>Neodiplogasteridae</taxon>
        <taxon>Pristionchus</taxon>
    </lineage>
</organism>
<evidence type="ECO:0000313" key="3">
    <source>
        <dbReference type="Proteomes" id="UP001432322"/>
    </source>
</evidence>
<keyword evidence="1" id="KW-0472">Membrane</keyword>
<evidence type="ECO:0000313" key="2">
    <source>
        <dbReference type="EMBL" id="GMT24761.1"/>
    </source>
</evidence>
<feature type="transmembrane region" description="Helical" evidence="1">
    <location>
        <begin position="65"/>
        <end position="84"/>
    </location>
</feature>
<dbReference type="Proteomes" id="UP001432322">
    <property type="component" value="Unassembled WGS sequence"/>
</dbReference>
<keyword evidence="1" id="KW-1133">Transmembrane helix</keyword>
<gene>
    <name evidence="2" type="ORF">PFISCL1PPCAC_16058</name>
</gene>
<dbReference type="AlphaFoldDB" id="A0AAV5VYX3"/>
<name>A0AAV5VYX3_9BILA</name>
<keyword evidence="3" id="KW-1185">Reference proteome</keyword>
<accession>A0AAV5VYX3</accession>
<feature type="non-terminal residue" evidence="2">
    <location>
        <position position="1"/>
    </location>
</feature>
<proteinExistence type="predicted"/>